<dbReference type="EC" id="3.4.22.29" evidence="70"/>
<evidence type="ECO:0000256" key="46">
    <source>
        <dbReference type="ARBA" id="ARBA00022953"/>
    </source>
</evidence>
<dbReference type="InterPro" id="IPR033703">
    <property type="entry name" value="Rhv-like"/>
</dbReference>
<comment type="subunit">
    <text evidence="6">Interacts with RNA-directed RNA polymerase.</text>
</comment>
<name>A0A0B4MU74_9ENTO</name>
<evidence type="ECO:0000256" key="10">
    <source>
        <dbReference type="ARBA" id="ARBA00011647"/>
    </source>
</evidence>
<dbReference type="InterPro" id="IPR014759">
    <property type="entry name" value="Helicase_SF3_ssRNA_vir"/>
</dbReference>
<evidence type="ECO:0000256" key="54">
    <source>
        <dbReference type="ARBA" id="ARBA00023200"/>
    </source>
</evidence>
<dbReference type="InterPro" id="IPR001205">
    <property type="entry name" value="RNA-dir_pol_C"/>
</dbReference>
<evidence type="ECO:0000256" key="40">
    <source>
        <dbReference type="ARBA" id="ARBA00022840"/>
    </source>
</evidence>
<dbReference type="Pfam" id="PF00548">
    <property type="entry name" value="Peptidase_C3"/>
    <property type="match status" value="1"/>
</dbReference>
<keyword evidence="53 70" id="KW-1099">Inhibition of host mRNA nuclear export by virus</keyword>
<feature type="domain" description="SF3 helicase" evidence="72">
    <location>
        <begin position="1232"/>
        <end position="1388"/>
    </location>
</feature>
<evidence type="ECO:0000256" key="65">
    <source>
        <dbReference type="ARBA" id="ARBA00046779"/>
    </source>
</evidence>
<keyword evidence="21 70" id="KW-0945">Host-virus interaction</keyword>
<dbReference type="InterPro" id="IPR003138">
    <property type="entry name" value="Pico_P1A"/>
</dbReference>
<evidence type="ECO:0000256" key="13">
    <source>
        <dbReference type="ARBA" id="ARBA00022482"/>
    </source>
</evidence>
<dbReference type="GO" id="GO:0003724">
    <property type="term" value="F:RNA helicase activity"/>
    <property type="evidence" value="ECO:0007669"/>
    <property type="project" value="InterPro"/>
</dbReference>
<dbReference type="Proteomes" id="UP000127149">
    <property type="component" value="Genome"/>
</dbReference>
<dbReference type="Pfam" id="PF00947">
    <property type="entry name" value="Pico_P2A"/>
    <property type="match status" value="1"/>
</dbReference>
<comment type="function">
    <text evidence="68">Acts as a primer for viral RNA replication and remains covalently bound to viral genomic RNA. VPg is uridylylated prior to priming replication into VPg-pUpU. The oriI viral genomic sequence may act as a template for this. The VPg-pUpU is then used as primer on the genomic RNA poly(A) by the RNA-dependent RNA polymerase to replicate the viral genome. During genome replication, the VPg-RNA linkage is removed by the host TDP2, thereby accelerating replication. During the late stage of the replication cycle, host TDP2 is excluded from sites of viral RNA synthesis and encapsidation, allowing for the generation of progeny virions.</text>
</comment>
<dbReference type="GO" id="GO:0034220">
    <property type="term" value="P:monoatomic ion transmembrane transport"/>
    <property type="evidence" value="ECO:0007669"/>
    <property type="project" value="UniProtKB-KW"/>
</dbReference>
<evidence type="ECO:0000256" key="24">
    <source>
        <dbReference type="ARBA" id="ARBA00022670"/>
    </source>
</evidence>
<keyword evidence="54 70" id="KW-1035">Host cytoplasm</keyword>
<evidence type="ECO:0000256" key="41">
    <source>
        <dbReference type="ARBA" id="ARBA00022842"/>
    </source>
</evidence>
<dbReference type="InterPro" id="IPR027417">
    <property type="entry name" value="P-loop_NTPase"/>
</dbReference>
<evidence type="ECO:0000256" key="26">
    <source>
        <dbReference type="ARBA" id="ARBA00022695"/>
    </source>
</evidence>
<evidence type="ECO:0000256" key="14">
    <source>
        <dbReference type="ARBA" id="ARBA00022484"/>
    </source>
</evidence>
<comment type="function">
    <text evidence="70">Capsid protein VP3: Forms an icosahedral capsid of pseudo T=3 symmetry with capsid proteins VP2 and VP3. The capsid is 300 Angstroms in diameter, composed of 60 copies of each capsid protein and enclosing the viral positive strand RNA genome.</text>
</comment>
<evidence type="ECO:0000256" key="8">
    <source>
        <dbReference type="ARBA" id="ARBA00011236"/>
    </source>
</evidence>
<dbReference type="SUPFAM" id="SSF52540">
    <property type="entry name" value="P-loop containing nucleoside triphosphate hydrolases"/>
    <property type="match status" value="1"/>
</dbReference>
<keyword evidence="32" id="KW-0863">Zinc-finger</keyword>
<keyword evidence="30 70" id="KW-0677">Repeat</keyword>
<feature type="domain" description="RdRp catalytic" evidence="71">
    <location>
        <begin position="1975"/>
        <end position="2090"/>
    </location>
</feature>
<dbReference type="InterPro" id="IPR043502">
    <property type="entry name" value="DNA/RNA_pol_sf"/>
</dbReference>
<dbReference type="InterPro" id="IPR007094">
    <property type="entry name" value="RNA-dir_pol_PSvirus"/>
</dbReference>
<comment type="subunit">
    <text evidence="65">Homohexamer; forms a hexameric ring structure with 6-fold symmetry characteristic of AAA+ ATPases. Interacts (via N-terminus) with host RTN3 (via reticulon domain); this interaction is important for viral replication. Interacts with capsid protein VP3; this interaction may be important for virion morphogenesis.</text>
</comment>
<comment type="function">
    <text evidence="67">Plays an essential role in the virus replication cycle by acting as a viroporin. Creates a pore in the host endoplasmic reticulum and as a consequence releases Ca2+ in the cytoplasm of infected cell. In turn, high levels of cytoplasmic calcium may trigger membrane trafficking and transport of viral ER-associated proteins to viroplasms, sites of viral genome replication.</text>
</comment>
<keyword evidence="51" id="KW-1088">Inhibition of host RIG-I by virus</keyword>
<keyword evidence="14 70" id="KW-0696">RNA-directed RNA polymerase</keyword>
<evidence type="ECO:0000256" key="69">
    <source>
        <dbReference type="ARBA" id="ARBA00066100"/>
    </source>
</evidence>
<dbReference type="Pfam" id="PF00680">
    <property type="entry name" value="RdRP_1"/>
    <property type="match status" value="1"/>
</dbReference>
<dbReference type="FunFam" id="1.20.960.20:FF:000001">
    <property type="entry name" value="Genome polyprotein"/>
    <property type="match status" value="1"/>
</dbReference>
<dbReference type="GO" id="GO:0005198">
    <property type="term" value="F:structural molecule activity"/>
    <property type="evidence" value="ECO:0007669"/>
    <property type="project" value="InterPro"/>
</dbReference>
<evidence type="ECO:0000256" key="15">
    <source>
        <dbReference type="ARBA" id="ARBA00022488"/>
    </source>
</evidence>
<evidence type="ECO:0000256" key="29">
    <source>
        <dbReference type="ARBA" id="ARBA00022723"/>
    </source>
</evidence>
<keyword evidence="15 70" id="KW-1036">Host cytoplasmic vesicle</keyword>
<keyword evidence="22 70" id="KW-1162">Viral penetration into host cytoplasm</keyword>
<dbReference type="InterPro" id="IPR036203">
    <property type="entry name" value="P3A_soluble_dom"/>
</dbReference>
<keyword evidence="34 70" id="KW-1161">Viral attachment to host cell</keyword>
<comment type="catalytic activity">
    <reaction evidence="70">
        <text>RNA(n) + a ribonucleoside 5'-triphosphate = RNA(n+1) + diphosphate</text>
        <dbReference type="Rhea" id="RHEA:21248"/>
        <dbReference type="Rhea" id="RHEA-COMP:14527"/>
        <dbReference type="Rhea" id="RHEA-COMP:17342"/>
        <dbReference type="ChEBI" id="CHEBI:33019"/>
        <dbReference type="ChEBI" id="CHEBI:61557"/>
        <dbReference type="ChEBI" id="CHEBI:140395"/>
        <dbReference type="EC" id="2.7.7.48"/>
    </reaction>
</comment>
<comment type="function">
    <text evidence="62">Localizes the viral replication complex to the surface of membranous vesicles. It inhibits host cell endoplasmic reticulum-to-Golgi apparatus transport and causes the disassembly of the Golgi complex, possibly through GBF1 interaction. This would result in depletion of MHC, trail receptors and IFN receptors at the host cell surface. Plays an essential role in viral RNA replication by recruiting ACBD3 and PI4KB at the viral replication sites, thereby allowing the formation of the rearranged membranous structures where viral replication takes place.</text>
</comment>
<comment type="function">
    <text evidence="70">Protein 3AB: Localizes the viral replication complex to the surface of membranous vesicles. Together with protein 3CD binds the Cis-Active RNA Element (CRE) which is involved in RNA synthesis initiation. Acts as a cofactor to stimulate the activity of 3D polymerase, maybe through a nucleid acid chaperone activity.</text>
</comment>
<comment type="subunit">
    <text evidence="11">Interacts with protein 3AB and with RNA-directed RNA polymerase.</text>
</comment>
<comment type="subunit">
    <text evidence="8">Interacts with Viral protein genome-linked and with protein 3CD.</text>
</comment>
<keyword evidence="29" id="KW-0479">Metal-binding</keyword>
<comment type="catalytic activity">
    <reaction evidence="66 70">
        <text>a ribonucleoside 5'-triphosphate + H2O = a ribonucleoside 5'-diphosphate + phosphate + H(+)</text>
        <dbReference type="Rhea" id="RHEA:23680"/>
        <dbReference type="ChEBI" id="CHEBI:15377"/>
        <dbReference type="ChEBI" id="CHEBI:15378"/>
        <dbReference type="ChEBI" id="CHEBI:43474"/>
        <dbReference type="ChEBI" id="CHEBI:57930"/>
        <dbReference type="ChEBI" id="CHEBI:61557"/>
        <dbReference type="EC" id="3.6.1.15"/>
    </reaction>
</comment>
<keyword evidence="42 70" id="KW-0946">Virion</keyword>
<comment type="function">
    <text evidence="70">Capsid protein VP2: Forms an icosahedral capsid of pseudo T=3 symmetry with capsid proteins VP2 and VP3. The capsid is 300 Angstroms in diameter, composed of 60 copies of each capsid protein and enclosing the viral positive strand RNA genome.</text>
</comment>
<dbReference type="GO" id="GO:0008270">
    <property type="term" value="F:zinc ion binding"/>
    <property type="evidence" value="ECO:0007669"/>
    <property type="project" value="UniProtKB-KW"/>
</dbReference>
<evidence type="ECO:0000256" key="42">
    <source>
        <dbReference type="ARBA" id="ARBA00022844"/>
    </source>
</evidence>
<evidence type="ECO:0000256" key="7">
    <source>
        <dbReference type="ARBA" id="ARBA00011188"/>
    </source>
</evidence>
<comment type="function">
    <text evidence="70">Protease 3C: Major viral protease that mediates proteolytic processing of the polyprotein. Cleaves host EIF5B, contributing to host translation shutoff. Cleaves also host PABPC1, contributing to host translation shutoff.</text>
</comment>
<comment type="function">
    <text evidence="70">Capsid protein VP0: Component of immature procapsids, which is cleaved into capsid proteins VP4 and VP2 after maturation. Allows the capsid to remain inactive before the maturation step.</text>
</comment>
<comment type="subunit">
    <text evidence="9">Interacts with capsid protein VP1 and capsid protein VP3 to form heterotrimeric protomers.</text>
</comment>
<keyword evidence="47 70" id="KW-1190">Host gene expression shutoff by virus</keyword>
<keyword evidence="44 70" id="KW-0694">RNA-binding</keyword>
<keyword evidence="41" id="KW-0460">Magnesium</keyword>
<evidence type="ECO:0000256" key="34">
    <source>
        <dbReference type="ARBA" id="ARBA00022804"/>
    </source>
</evidence>
<evidence type="ECO:0000256" key="33">
    <source>
        <dbReference type="ARBA" id="ARBA00022801"/>
    </source>
</evidence>
<dbReference type="SUPFAM" id="SSF89043">
    <property type="entry name" value="Soluble domain of poliovirus core protein 3a"/>
    <property type="match status" value="1"/>
</dbReference>
<dbReference type="InterPro" id="IPR014838">
    <property type="entry name" value="P3A"/>
</dbReference>
<dbReference type="PROSITE" id="PS51874">
    <property type="entry name" value="PCV_3C_PRO"/>
    <property type="match status" value="1"/>
</dbReference>
<evidence type="ECO:0000256" key="63">
    <source>
        <dbReference type="ARBA" id="ARBA00046425"/>
    </source>
</evidence>
<dbReference type="SUPFAM" id="SSF88633">
    <property type="entry name" value="Positive stranded ssRNA viruses"/>
    <property type="match status" value="2"/>
</dbReference>
<keyword evidence="35 70" id="KW-0347">Helicase</keyword>
<keyword evidence="40 70" id="KW-0067">ATP-binding</keyword>
<comment type="function">
    <text evidence="70">Protein 3CD: Involved in the viral replication complex and viral polypeptide maturation. It exhibits protease activity with a specificity and catalytic efficiency that is different from protease 3C. Protein 3CD lacks polymerase activity. Protein 3CD binds to the 5'UTR of the viral genome.</text>
</comment>
<dbReference type="FunFam" id="2.60.120.20:FF:000001">
    <property type="entry name" value="Genome polyprotein"/>
    <property type="match status" value="1"/>
</dbReference>
<comment type="subcellular location">
    <subcellularLocation>
        <location evidence="3">Host cytoplasmic vesicle membrane</location>
        <topology evidence="3">Peripheral membrane protein</topology>
        <orientation evidence="3">Cytoplasmic side</orientation>
    </subcellularLocation>
    <subcellularLocation>
        <location evidence="2">Host nucleus</location>
    </subcellularLocation>
    <subcellularLocation>
        <location evidence="4">Virion</location>
    </subcellularLocation>
</comment>
<dbReference type="InterPro" id="IPR029053">
    <property type="entry name" value="Viral_coat"/>
</dbReference>
<dbReference type="InterPro" id="IPR000199">
    <property type="entry name" value="Peptidase_C3A/C3B_picornavir"/>
</dbReference>
<evidence type="ECO:0000256" key="27">
    <source>
        <dbReference type="ARBA" id="ARBA00022706"/>
    </source>
</evidence>
<dbReference type="GO" id="GO:0006351">
    <property type="term" value="P:DNA-templated transcription"/>
    <property type="evidence" value="ECO:0007669"/>
    <property type="project" value="InterPro"/>
</dbReference>
<keyword evidence="46 70" id="KW-0693">Viral RNA replication</keyword>
<dbReference type="EMBL" id="KJ170526">
    <property type="protein sequence ID" value="AIB00482.1"/>
    <property type="molecule type" value="Genomic_RNA"/>
</dbReference>
<keyword evidence="24 70" id="KW-0645">Protease</keyword>
<keyword evidence="26 70" id="KW-0548">Nucleotidyltransferase</keyword>
<comment type="function">
    <text evidence="70">Protein 2B: Plays an essential role in the virus replication cycle by acting as a viroporin. Creates a pore in the host reticulum endoplasmic and as a consequence releases Ca2+ in the cytoplasm of infected cell. In turn, high levels of cytoplasmic calcium may trigger membrane trafficking and transport of viral ER-associated proteins to viroplasms, sites of viral genome replication.</text>
</comment>
<evidence type="ECO:0000256" key="9">
    <source>
        <dbReference type="ARBA" id="ARBA00011474"/>
    </source>
</evidence>
<evidence type="ECO:0000256" key="23">
    <source>
        <dbReference type="ARBA" id="ARBA00022632"/>
    </source>
</evidence>
<keyword evidence="60 70" id="KW-0407">Ion channel</keyword>
<comment type="subunit">
    <text evidence="63">Homodimer. Interacts with host GBF1. Interacts (via GOLD domain) with host ACBD3 (via GOLD domain); this interaction allows the formation of a viral protein 3A/ACBD3 heterotetramer with a 2:2 stoichiometry, which will stimulate the recruitment of host PI4KB in order to synthesize PI4P at the viral RNA replication sites.</text>
</comment>
<comment type="subunit">
    <text evidence="7">Interacts with capsid protein VP1 and capsid protein VP3 in the mature capsid.</text>
</comment>
<keyword evidence="27 70" id="KW-1143">T=pseudo3 icosahedral capsid protein</keyword>
<evidence type="ECO:0000256" key="5">
    <source>
        <dbReference type="ARBA" id="ARBA00008303"/>
    </source>
</evidence>
<dbReference type="FunFam" id="2.40.10.10:FF:000020">
    <property type="entry name" value="Genome polyprotein"/>
    <property type="match status" value="1"/>
</dbReference>
<evidence type="ECO:0000256" key="18">
    <source>
        <dbReference type="ARBA" id="ARBA00022557"/>
    </source>
</evidence>
<evidence type="ECO:0000256" key="44">
    <source>
        <dbReference type="ARBA" id="ARBA00022884"/>
    </source>
</evidence>
<evidence type="ECO:0000256" key="60">
    <source>
        <dbReference type="ARBA" id="ARBA00023303"/>
    </source>
</evidence>
<evidence type="ECO:0000256" key="6">
    <source>
        <dbReference type="ARBA" id="ARBA00011124"/>
    </source>
</evidence>
<dbReference type="GO" id="GO:0044694">
    <property type="term" value="P:symbiont genome entry into host cell via pore formation in plasma membrane"/>
    <property type="evidence" value="ECO:0007669"/>
    <property type="project" value="UniProtKB-KW"/>
</dbReference>
<keyword evidence="48 70" id="KW-1182">Viral ion channel</keyword>
<keyword evidence="43 70" id="KW-1043">Host membrane</keyword>
<dbReference type="GO" id="GO:0044162">
    <property type="term" value="C:host cell cytoplasmic vesicle membrane"/>
    <property type="evidence" value="ECO:0007669"/>
    <property type="project" value="UniProtKB-SubCell"/>
</dbReference>
<keyword evidence="55 70" id="KW-1262">Eukaryotic host gene expression shutoff by virus</keyword>
<evidence type="ECO:0000256" key="49">
    <source>
        <dbReference type="ARBA" id="ARBA00023050"/>
    </source>
</evidence>
<dbReference type="GO" id="GO:0004197">
    <property type="term" value="F:cysteine-type endopeptidase activity"/>
    <property type="evidence" value="ECO:0007669"/>
    <property type="project" value="UniProtKB-EC"/>
</dbReference>
<dbReference type="Pfam" id="PF00910">
    <property type="entry name" value="RNA_helicase"/>
    <property type="match status" value="1"/>
</dbReference>
<dbReference type="InterPro" id="IPR001676">
    <property type="entry name" value="Picornavirus_capsid"/>
</dbReference>
<evidence type="ECO:0000256" key="43">
    <source>
        <dbReference type="ARBA" id="ARBA00022870"/>
    </source>
</evidence>
<keyword evidence="16 70" id="KW-0191">Covalent protein-RNA linkage</keyword>
<keyword evidence="57 70" id="KW-0899">Viral immunoevasion</keyword>
<comment type="function">
    <text evidence="70">Capsid protein VP4: Lies on the inner surface of the capsid shell. After binding to the host receptor, the capsid undergoes conformational changes. Capsid protein VP4 is released, Capsid protein VP1 N-terminus is externalized, and together, they shape a pore in the host membrane through which the viral genome is translocated into the host cell cytoplasm.</text>
</comment>
<keyword evidence="31 70" id="KW-0547">Nucleotide-binding</keyword>
<dbReference type="InterPro" id="IPR000605">
    <property type="entry name" value="Helicase_SF3_ssDNA/RNA_vir"/>
</dbReference>
<dbReference type="Gene3D" id="4.10.880.10">
    <property type="entry name" value="Poliovirus 3D polymerase Domain 1 (Nucleotidyltransferase)"/>
    <property type="match status" value="2"/>
</dbReference>
<keyword evidence="45 70" id="KW-1164">Virus endocytosis by host</keyword>
<evidence type="ECO:0000313" key="75">
    <source>
        <dbReference type="Proteomes" id="UP000127149"/>
    </source>
</evidence>
<evidence type="ECO:0000256" key="31">
    <source>
        <dbReference type="ARBA" id="ARBA00022741"/>
    </source>
</evidence>
<evidence type="ECO:0000256" key="2">
    <source>
        <dbReference type="ARBA" id="ARBA00004147"/>
    </source>
</evidence>
<evidence type="ECO:0000256" key="55">
    <source>
        <dbReference type="ARBA" id="ARBA00023247"/>
    </source>
</evidence>
<keyword evidence="56 70" id="KW-1172">Pore-mediated penetration of viral genome into host cell</keyword>
<evidence type="ECO:0000256" key="48">
    <source>
        <dbReference type="ARBA" id="ARBA00023039"/>
    </source>
</evidence>
<proteinExistence type="inferred from homology"/>
<dbReference type="CDD" id="cd23213">
    <property type="entry name" value="Enterovirus_RdRp"/>
    <property type="match status" value="1"/>
</dbReference>
<evidence type="ECO:0000256" key="37">
    <source>
        <dbReference type="ARBA" id="ARBA00022809"/>
    </source>
</evidence>
<comment type="function">
    <text evidence="70">RNA-directed RNA polymerase: Replicates the viral genomic RNA on the surface of intracellular membranes. May form linear arrays of subunits that propagate along a strong head-to-tail interaction called interface-I. Covalently attaches UMP to a tyrosine of VPg, which is used to prime RNA synthesis. The positive stranded RNA genome is first replicated at virus induced membranous vesicles, creating a dsRNA genomic replication form. This dsRNA is then used as template to synthesize positive stranded RNA genomes. ss(+)RNA genomes are either translated, replicated or encapsidated.</text>
</comment>
<dbReference type="InterPro" id="IPR044067">
    <property type="entry name" value="PCV_3C_PRO"/>
</dbReference>
<evidence type="ECO:0000256" key="61">
    <source>
        <dbReference type="ARBA" id="ARBA00024513"/>
    </source>
</evidence>
<evidence type="ECO:0000256" key="50">
    <source>
        <dbReference type="ARBA" id="ARBA00023065"/>
    </source>
</evidence>
<dbReference type="PROSITE" id="PS50507">
    <property type="entry name" value="RDRP_SSRNA_POS"/>
    <property type="match status" value="1"/>
</dbReference>
<dbReference type="PROSITE" id="PS51218">
    <property type="entry name" value="SF3_HELICASE_2"/>
    <property type="match status" value="1"/>
</dbReference>
<evidence type="ECO:0000256" key="38">
    <source>
        <dbReference type="ARBA" id="ARBA00022813"/>
    </source>
</evidence>
<evidence type="ECO:0000256" key="4">
    <source>
        <dbReference type="ARBA" id="ARBA00004328"/>
    </source>
</evidence>
<dbReference type="Gene3D" id="1.20.960.20">
    <property type="match status" value="1"/>
</dbReference>
<evidence type="ECO:0000313" key="74">
    <source>
        <dbReference type="EMBL" id="AIB00482.1"/>
    </source>
</evidence>
<evidence type="ECO:0000256" key="67">
    <source>
        <dbReference type="ARBA" id="ARBA00049974"/>
    </source>
</evidence>
<evidence type="ECO:0000256" key="17">
    <source>
        <dbReference type="ARBA" id="ARBA00022553"/>
    </source>
</evidence>
<keyword evidence="17" id="KW-0597">Phosphoprotein</keyword>
<keyword evidence="39" id="KW-0862">Zinc</keyword>
<evidence type="ECO:0000256" key="12">
    <source>
        <dbReference type="ARBA" id="ARBA00022448"/>
    </source>
</evidence>
<evidence type="ECO:0000256" key="19">
    <source>
        <dbReference type="ARBA" id="ARBA00022561"/>
    </source>
</evidence>
<keyword evidence="58 70" id="KW-0449">Lipoprotein</keyword>
<dbReference type="GO" id="GO:0039694">
    <property type="term" value="P:viral RNA genome replication"/>
    <property type="evidence" value="ECO:0007669"/>
    <property type="project" value="InterPro"/>
</dbReference>
<keyword evidence="19 70" id="KW-0167">Capsid protein</keyword>
<evidence type="ECO:0000256" key="51">
    <source>
        <dbReference type="ARBA" id="ARBA00023090"/>
    </source>
</evidence>
<evidence type="ECO:0000256" key="39">
    <source>
        <dbReference type="ARBA" id="ARBA00022833"/>
    </source>
</evidence>
<comment type="subunit">
    <text evidence="70">Capsid protein VP1: Interacts with capsid protein VP0, and capsid protein VP3 to form heterotrimeric protomers. Five protomers subsequently associate to form pentamers which serve as building blocks for the capsid. Interacts with capsid protein VP2, capsid protein VP3 and capsid protein VP4 following cleavage of capsid protein VP0.</text>
</comment>
<dbReference type="Gene3D" id="2.40.10.10">
    <property type="entry name" value="Trypsin-like serine proteases"/>
    <property type="match status" value="4"/>
</dbReference>
<comment type="function">
    <text evidence="70">Protein 3A: Localizes the viral replication complex to the surface of membranous vesicles. It inhibits host cell endoplasmic reticulum-to-Golgi apparatus transport and causes the disassembly of the Golgi complex, possibly through GBF1 interaction. This would result in depletion of MHC, trail receptors and IFN receptors at the host cell surface.</text>
</comment>
<comment type="function">
    <text evidence="70">Viral protein genome-linked: acts as a primer for viral RNA replication and remains covalently bound to viral genomic RNA. VPg is uridylylated prior to priming replication into VPg-pUpU. The oriI viral genomic sequence may act as a template for this. The VPg-pUpU is then used as primer on the genomic RNA poly(A) by the RNA-dependent RNA polymerase to replicate the viral genome.</text>
</comment>
<comment type="cofactor">
    <cofactor evidence="1">
        <name>Mg(2+)</name>
        <dbReference type="ChEBI" id="CHEBI:18420"/>
    </cofactor>
</comment>
<comment type="subunit">
    <text evidence="69">homodimer.</text>
</comment>
<dbReference type="Pfam" id="PF02226">
    <property type="entry name" value="Pico_P1A"/>
    <property type="match status" value="1"/>
</dbReference>
<dbReference type="SUPFAM" id="SSF50494">
    <property type="entry name" value="Trypsin-like serine proteases"/>
    <property type="match status" value="2"/>
</dbReference>
<evidence type="ECO:0000256" key="56">
    <source>
        <dbReference type="ARBA" id="ARBA00023255"/>
    </source>
</evidence>
<dbReference type="FunFam" id="4.10.880.10:FF:000002">
    <property type="entry name" value="Genome polyprotein"/>
    <property type="match status" value="1"/>
</dbReference>
<dbReference type="FunFam" id="2.60.120.20:FF:000003">
    <property type="entry name" value="Genome polyprotein"/>
    <property type="match status" value="1"/>
</dbReference>
<dbReference type="GO" id="GO:0039618">
    <property type="term" value="C:T=pseudo3 icosahedral viral capsid"/>
    <property type="evidence" value="ECO:0007669"/>
    <property type="project" value="UniProtKB-KW"/>
</dbReference>
<evidence type="ECO:0000256" key="53">
    <source>
        <dbReference type="ARBA" id="ARBA00023197"/>
    </source>
</evidence>
<evidence type="ECO:0000256" key="16">
    <source>
        <dbReference type="ARBA" id="ARBA00022520"/>
    </source>
</evidence>
<evidence type="ECO:0000259" key="72">
    <source>
        <dbReference type="PROSITE" id="PS51218"/>
    </source>
</evidence>
<dbReference type="GO" id="GO:0039540">
    <property type="term" value="P:symbiont-mediated suppression of host cytoplasmic pattern recognition receptor signaling pathway via inhibition of RIG-I activity"/>
    <property type="evidence" value="ECO:0007669"/>
    <property type="project" value="UniProtKB-KW"/>
</dbReference>
<evidence type="ECO:0000256" key="36">
    <source>
        <dbReference type="ARBA" id="ARBA00022807"/>
    </source>
</evidence>
<dbReference type="GO" id="GO:0006508">
    <property type="term" value="P:proteolysis"/>
    <property type="evidence" value="ECO:0007669"/>
    <property type="project" value="UniProtKB-KW"/>
</dbReference>
<evidence type="ECO:0000256" key="1">
    <source>
        <dbReference type="ARBA" id="ARBA00001946"/>
    </source>
</evidence>
<dbReference type="GO" id="GO:0042025">
    <property type="term" value="C:host cell nucleus"/>
    <property type="evidence" value="ECO:0007669"/>
    <property type="project" value="UniProtKB-SubCell"/>
</dbReference>
<dbReference type="Pfam" id="PF01552">
    <property type="entry name" value="Pico_P2B"/>
    <property type="match status" value="1"/>
</dbReference>
<evidence type="ECO:0000259" key="71">
    <source>
        <dbReference type="PROSITE" id="PS50507"/>
    </source>
</evidence>
<comment type="subunit">
    <text evidence="64">Interacts with capsid protein VP0 and capsid protein VP1 to form heterotrimeric protomers. Five protomers subsequently associate to form pentamers which serve as building blocks for the capsid. Interacts with capsid protein VP4 in the mature capsid. Interacts with protein 2C; this interaction may be important for virion morphogenesis.</text>
</comment>
<dbReference type="Pfam" id="PF08727">
    <property type="entry name" value="P3A"/>
    <property type="match status" value="1"/>
</dbReference>
<sequence>MGAQVSSQKVGAHENSNRAYGGSTINYTTINYYRDSASNAASKQDFSQDPSKFTEPIKDVLIKTSPMLNSPNIEACGYSDRVLQLTLGNSTITTQEAANSVVAYGRWPEYLRDSEANPVDQPTEPDVAACRFYTLDTVSWTKESRGWWWKLPDALRDMGLFGQNMYYHYLGRSGYTVHVQCNASKFHQGALGVFAVPEMCLAGDSNTTTMHTSYQNANPGEKGGTFTGTFTPDDNQTSPARRFCPVDYLFGNGTLLGNAFVFPHQIINLRTNNCATLVLPYVNSLSIDSMVKHNNWGIAILPLAPLNFASESSPEIPITLTIAPMCCEFNGLRNITLPRLQGLPVMNTPGSNQYLTADNFQSPCALPEFDVTPPIDIPGEVKNMMELAEIDTMIPFDLSAKKKNTMEMYRVRLSDKPHTDDPILCLSLSPASDPRLSHTMLGEILNYYTHWAGSLKFTFLFCGSMMATGKLLVSYAPPGADPPKKRKEAMLGTHVIWDIGLQSSCTMVVPWISNTTYRQTIDDSFTEGGYISVFYQTRIVVPLSTPREMDILGFVSACNDFSVRLMRDTTHIEQKALAQGLGQMLESMIDNTVRETVGAATSRDALPNTEASGPAHSKEIPALTAVETGATNPLVPSDTVQTRHVVQHRSRSESSIESFFARGACVAIITVDNSASTKNKDKLFTVWKITYKDTVQLRRKLEFFTYSRFDMEFTFVVTANFTETNNGHALNQVYQIMYVPPGAPVPEKWDDYTWQTSSNPSIFYTYGTAPARFSVPYVGISNAYSHFYDGFSKVPLKDQSAALGDSLYGAASLNDFGILAVRVVNDHNPTRVTSKIRVYLKPKHIRVWCPRPPRAVAYYGPGVDYKDGTLTPLSTKDLTTYGFGHQNKAVYTAGYKICNYHLATQEDLQNAVNVMWNRDLLVTESRAQGTDSIARCNCNAGVYYCESRRKYYPVSFVGPTFQYMEANNYYPARYQSHMLIGHGFASPGDCGGILRCHHGVIGIITAGGEGLVAFTDIRDLYAYEEEAMEQGITNYIESLGAAFGSGFTQQIGDKITELTNMVTSTITEKLLKNLIKIISSLVIITRNYEDTTTVLATLALLGCDASPWQWLRKKACDVLEIPYVTKQGDSWLKKFTEACNAAKGLEWVSNKISKFIDWLKEKIIPQARDKLEFVTKLRQLEILENQISTIHQSCPSQEHQEILFNNVRWLSIQSKRFAPLYAVEAKRIQKLEHTINNYIQFKSKHRIEPVCLLVHGSPGTGKSVATNLIARAIAERENTSTYSLPPDPSHFDGYKQQGVVIMDDLNQNPDGADMKLFCQMVSTVEFIPPMASLEEKGILFTSNYVLASTNSSRISPPTVAHSDALARRFAFDMDIQVMNEYSRDGKLNMAMATEMCKNCHQPANFKRCCPLVCGKAIQLMDKSSRVRYSIDQITTMIINERNRRSNIGNCMEALFQGPLQYKDLKIDIKTSPPPECINDLLQAVDSQEVRDYCEKKGWIVNITSQVQTERNINRAMTILQAVTTFAAVAGVVYVMYKLFAGHQGAYTGLPNKKPNVPTIRTAKVQGPGFDYAVAMAKRNIVTATTSKGEFTMLGVHDNVAILPTHASPGESIVIDGKEVEILDAKALEDQAGTNLEITIITLKRNEKFRDIRPHIPTQITETNDGVLIVNTSKYPNMYVPVGAVTEQGYLNLGGRQTARTLMYNFPTRAGQCGGVITCTGKVIGMHVGGNGSHGFAAALKRSYFTQSQGEIQWMRPSKEVGYPIINAPSKTKLEPSAFHYVFEGVKEPAVLTKNDPRLKTNFEEAIFSKYVGNKITEVDEHMKEAVDHYAGQLMSLDINTEQMCLEDAMYGTDGLEALDLSTSAGYPYVAMGKKKRDILNKQTRDTKEMQKLLDTYGINLPLVTYVKDELRSKTKVEQGKSRLIEASSLNDSVAMRMAFGNLYAAFHKNPGVITGSAVGCDPDLFWSKIPVLMEEKLFAFDYTGYDASLSPAWFEALKMVLEKIGFGDRVDYIDYLNHSHHLYKNKTYCVKGGMPSGCSGTSIFNSMINNLIIRTLLLKTYKGIDLDHLKMIAYGDDVIASYPHEVDASLLAQSGKDYGLTMTPADKSAIFETVTWENVTFLKRFFRADEKYPFLIHPVMPMKEIHESIRWTKDPRNTQDHVRSLCLLAWHNGEEEYNKFLAKIRSVPIGRALLLPEYSTLYRRWLDSF</sequence>
<evidence type="ECO:0000256" key="28">
    <source>
        <dbReference type="ARBA" id="ARBA00022707"/>
    </source>
</evidence>
<dbReference type="EC" id="2.7.7.48" evidence="70"/>
<dbReference type="GO" id="GO:0039522">
    <property type="term" value="P:symbiont-mediated suppression of host mRNA export from nucleus"/>
    <property type="evidence" value="ECO:0007669"/>
    <property type="project" value="UniProtKB-KW"/>
</dbReference>
<dbReference type="GO" id="GO:0003968">
    <property type="term" value="F:RNA-directed RNA polymerase activity"/>
    <property type="evidence" value="ECO:0007669"/>
    <property type="project" value="UniProtKB-KW"/>
</dbReference>
<evidence type="ECO:0000256" key="57">
    <source>
        <dbReference type="ARBA" id="ARBA00023280"/>
    </source>
</evidence>
<keyword evidence="33 70" id="KW-0378">Hydrolase</keyword>
<keyword evidence="18 70" id="KW-1192">Host mRNA suppression by virus</keyword>
<comment type="function">
    <text evidence="70">Protein 2C: Induces and associates with structural rearrangements of intracellular membranes. Displays RNA-binding, nucleotide binding and NTPase activities. May play a role in virion morphogenesis and viral RNA encapsidation by interacting with the capsid protein VP3.</text>
</comment>
<dbReference type="InterPro" id="IPR043504">
    <property type="entry name" value="Peptidase_S1_PA_chymotrypsin"/>
</dbReference>
<dbReference type="Pfam" id="PF00073">
    <property type="entry name" value="Rhv"/>
    <property type="match status" value="3"/>
</dbReference>
<reference evidence="74 75" key="1">
    <citation type="journal article" date="2016" name="J. Virol.">
        <title>Sabin Vaccine Reversion in the Field: a Comprehensive Analysis of Sabin-Like Poliovirus Isolates in Nigeria.</title>
        <authorList>
            <person name="Famulare M."/>
            <person name="Chang S."/>
            <person name="Iber J."/>
            <person name="Zhao K."/>
            <person name="Adeniji J.A."/>
            <person name="Bukbuk D."/>
            <person name="Baba M."/>
            <person name="Behrend M."/>
            <person name="Burns C.C."/>
            <person name="Oberste M.S."/>
        </authorList>
    </citation>
    <scope>NUCLEOTIDE SEQUENCE [LARGE SCALE GENOMIC DNA]</scope>
    <source>
        <strain evidence="74">NIE1118379</strain>
    </source>
</reference>
<evidence type="ECO:0000256" key="3">
    <source>
        <dbReference type="ARBA" id="ARBA00004295"/>
    </source>
</evidence>
<keyword evidence="49 70" id="KW-1072">Activation of host autophagy by virus</keyword>
<evidence type="ECO:0000256" key="45">
    <source>
        <dbReference type="ARBA" id="ARBA00022890"/>
    </source>
</evidence>
<dbReference type="FunFam" id="2.40.10.10:FF:000018">
    <property type="entry name" value="Genome polyprotein"/>
    <property type="match status" value="1"/>
</dbReference>
<comment type="catalytic activity">
    <reaction evidence="61 70">
        <text>Selective cleavage of Tyr-|-Gly bond in the picornavirus polyprotein.</text>
        <dbReference type="EC" id="3.4.22.29"/>
    </reaction>
</comment>
<comment type="catalytic activity">
    <reaction evidence="70">
        <text>Selective cleavage of Gln-|-Gly bond in the poliovirus polyprotein. In other picornavirus reactions Glu may be substituted for Gln, and Ser or Thr for Gly.</text>
        <dbReference type="EC" id="3.4.22.28"/>
    </reaction>
</comment>
<dbReference type="GO" id="GO:0003723">
    <property type="term" value="F:RNA binding"/>
    <property type="evidence" value="ECO:0007669"/>
    <property type="project" value="UniProtKB-KW"/>
</dbReference>
<evidence type="ECO:0000256" key="25">
    <source>
        <dbReference type="ARBA" id="ARBA00022679"/>
    </source>
</evidence>
<dbReference type="InterPro" id="IPR043128">
    <property type="entry name" value="Rev_trsase/Diguanyl_cyclase"/>
</dbReference>
<keyword evidence="37 70" id="KW-1193">Eukaryotic host translation shutoff by virus</keyword>
<dbReference type="InterPro" id="IPR009003">
    <property type="entry name" value="Peptidase_S1_PA"/>
</dbReference>
<dbReference type="CDD" id="cd00205">
    <property type="entry name" value="rhv_like"/>
    <property type="match status" value="3"/>
</dbReference>
<dbReference type="GO" id="GO:0039520">
    <property type="term" value="P:symbiont-mediated activation of host autophagy"/>
    <property type="evidence" value="ECO:0007669"/>
    <property type="project" value="UniProtKB-KW"/>
</dbReference>
<evidence type="ECO:0000256" key="47">
    <source>
        <dbReference type="ARBA" id="ARBA00022995"/>
    </source>
</evidence>
<dbReference type="FunFam" id="4.10.880.10:FF:000001">
    <property type="entry name" value="Genome polyprotein"/>
    <property type="match status" value="1"/>
</dbReference>
<keyword evidence="20" id="KW-1048">Host nucleus</keyword>
<evidence type="ECO:0000256" key="70">
    <source>
        <dbReference type="RuleBase" id="RU364118"/>
    </source>
</evidence>
<keyword evidence="23 70" id="KW-1090">Inhibition of host innate immune response by virus</keyword>
<dbReference type="GO" id="GO:0017111">
    <property type="term" value="F:ribonucleoside triphosphate phosphatase activity"/>
    <property type="evidence" value="ECO:0007669"/>
    <property type="project" value="UniProtKB-EC"/>
</dbReference>
<keyword evidence="28 70" id="KW-0519">Myristate</keyword>
<evidence type="ECO:0000256" key="62">
    <source>
        <dbReference type="ARBA" id="ARBA00045482"/>
    </source>
</evidence>
<evidence type="ECO:0000256" key="35">
    <source>
        <dbReference type="ARBA" id="ARBA00022806"/>
    </source>
</evidence>
<keyword evidence="50 70" id="KW-0406">Ion transport</keyword>
<keyword evidence="25 70" id="KW-0808">Transferase</keyword>
<comment type="function">
    <text evidence="70">Capsid protein VP1: Forms an icosahedral capsid of pseudo T=3 symmetry with capsid proteins VP2 and VP3. The capsid is 300 Angstroms in diameter, composed of 60 copies of each capsid protein and enclosing the viral positive strand RNA genome. Capsid protein VP1 mainly forms the vertices of the capsid. Capsid protein VP1 interacts with host cell receptor to provide virion attachment to target host cells. This attachment induces virion internalization. Tyrosine kinases are probably involved in the entry process. After binding to its receptor, the capsid undergoes conformational changes. Capsid protein VP1 N-terminus (that contains an amphipathic alpha-helix) and capsid protein VP4 are externalized. Together, they shape a pore in the host membrane through which viral genome is translocated to host cell cytoplasm. After genome has been released, the channel shrinks.</text>
</comment>
<keyword evidence="12 70" id="KW-0813">Transport</keyword>
<dbReference type="GO" id="GO:0015267">
    <property type="term" value="F:channel activity"/>
    <property type="evidence" value="ECO:0007669"/>
    <property type="project" value="UniProtKB-KW"/>
</dbReference>
<protein>
    <recommendedName>
        <fullName evidence="70">Genome polyprotein</fullName>
    </recommendedName>
    <component>
        <recommendedName>
            <fullName evidence="70">P3</fullName>
        </recommendedName>
    </component>
    <component>
        <recommendedName>
            <fullName evidence="70">Protein 3AB</fullName>
        </recommendedName>
    </component>
    <component>
        <recommendedName>
            <fullName evidence="70">P2</fullName>
        </recommendedName>
    </component>
    <component>
        <recommendedName>
            <fullName evidence="70">P1</fullName>
        </recommendedName>
    </component>
    <component>
        <recommendedName>
            <fullName evidence="70">Capsid protein VP0</fullName>
        </recommendedName>
        <alternativeName>
            <fullName evidence="70">VP4-VP2</fullName>
        </alternativeName>
    </component>
    <component>
        <recommendedName>
            <fullName evidence="70">Capsid protein VP4</fullName>
        </recommendedName>
        <alternativeName>
            <fullName evidence="70">P1A</fullName>
        </alternativeName>
        <alternativeName>
            <fullName evidence="70">Virion protein 4</fullName>
        </alternativeName>
    </component>
    <component>
        <recommendedName>
            <fullName evidence="70">Capsid protein VP2</fullName>
        </recommendedName>
        <alternativeName>
            <fullName evidence="70">P1B</fullName>
        </alternativeName>
        <alternativeName>
            <fullName evidence="70">Virion protein 2</fullName>
        </alternativeName>
    </component>
    <component>
        <recommendedName>
            <fullName evidence="70">Capsid protein VP3</fullName>
        </recommendedName>
        <alternativeName>
            <fullName evidence="70">P1C</fullName>
        </alternativeName>
        <alternativeName>
            <fullName evidence="70">Virion protein 3</fullName>
        </alternativeName>
    </component>
    <component>
        <recommendedName>
            <fullName evidence="70">Capsid protein VP1</fullName>
        </recommendedName>
        <alternativeName>
            <fullName evidence="70">P1D</fullName>
        </alternativeName>
        <alternativeName>
            <fullName evidence="70">Virion protein 1</fullName>
        </alternativeName>
    </component>
    <component>
        <recommendedName>
            <fullName evidence="70">Protease 2A</fullName>
            <shortName evidence="70">P2A</shortName>
            <ecNumber evidence="70">3.4.22.29</ecNumber>
        </recommendedName>
        <alternativeName>
            <fullName evidence="70">Picornain 2A</fullName>
        </alternativeName>
        <alternativeName>
            <fullName evidence="70">Protein 2A</fullName>
        </alternativeName>
    </component>
    <component>
        <recommendedName>
            <fullName evidence="70">Protein 2B</fullName>
            <shortName evidence="70">P2B</shortName>
        </recommendedName>
    </component>
    <component>
        <recommendedName>
            <fullName evidence="70">Protein 2C</fullName>
            <shortName evidence="70">P2C</shortName>
            <ecNumber evidence="70">3.6.1.15</ecNumber>
        </recommendedName>
    </component>
    <component>
        <recommendedName>
            <fullName evidence="70">Protein 3A</fullName>
            <shortName evidence="70">P3A</shortName>
        </recommendedName>
    </component>
    <component>
        <recommendedName>
            <fullName evidence="70">Viral protein genome-linked</fullName>
            <shortName evidence="70">VPg</shortName>
        </recommendedName>
        <alternativeName>
            <fullName evidence="70">Protein 3B</fullName>
            <shortName evidence="70">P3B</shortName>
        </alternativeName>
    </component>
    <component>
        <recommendedName>
            <fullName evidence="70">Protein 3CD</fullName>
            <ecNumber evidence="70">3.4.22.28</ecNumber>
        </recommendedName>
    </component>
    <component>
        <recommendedName>
            <fullName evidence="70">Protease 3C</fullName>
            <shortName evidence="70">P3C</shortName>
        </recommendedName>
    </component>
    <component>
        <recommendedName>
            <fullName evidence="70">RNA-directed RNA polymerase</fullName>
            <shortName evidence="70">RdRp</shortName>
            <ecNumber evidence="70">2.7.7.48</ecNumber>
        </recommendedName>
        <alternativeName>
            <fullName evidence="70">3D polymerase</fullName>
            <shortName evidence="70">3Dpol</shortName>
        </alternativeName>
        <alternativeName>
            <fullName evidence="70">Protein 3D</fullName>
            <shortName evidence="70">3D</shortName>
        </alternativeName>
    </component>
</protein>
<dbReference type="GO" id="GO:0019062">
    <property type="term" value="P:virion attachment to host cell"/>
    <property type="evidence" value="ECO:0007669"/>
    <property type="project" value="UniProtKB-KW"/>
</dbReference>
<keyword evidence="36" id="KW-0788">Thiol protease</keyword>
<dbReference type="GO" id="GO:0075509">
    <property type="term" value="P:endocytosis involved in viral entry into host cell"/>
    <property type="evidence" value="ECO:0007669"/>
    <property type="project" value="UniProtKB-KW"/>
</dbReference>
<keyword evidence="59 70" id="KW-1160">Virus entry into host cell</keyword>
<dbReference type="InterPro" id="IPR000081">
    <property type="entry name" value="Peptidase_C3"/>
</dbReference>
<evidence type="ECO:0000259" key="73">
    <source>
        <dbReference type="PROSITE" id="PS51874"/>
    </source>
</evidence>
<dbReference type="EC" id="3.6.1.15" evidence="70"/>
<dbReference type="GO" id="GO:0005524">
    <property type="term" value="F:ATP binding"/>
    <property type="evidence" value="ECO:0007669"/>
    <property type="project" value="UniProtKB-KW"/>
</dbReference>
<evidence type="ECO:0000256" key="22">
    <source>
        <dbReference type="ARBA" id="ARBA00022595"/>
    </source>
</evidence>
<accession>A0A0B4MU74</accession>
<evidence type="ECO:0000256" key="59">
    <source>
        <dbReference type="ARBA" id="ARBA00023296"/>
    </source>
</evidence>
<dbReference type="FunFam" id="2.40.10.10:FF:000022">
    <property type="entry name" value="Genome polyprotein"/>
    <property type="match status" value="1"/>
</dbReference>
<dbReference type="SUPFAM" id="SSF56672">
    <property type="entry name" value="DNA/RNA polymerases"/>
    <property type="match status" value="1"/>
</dbReference>
<evidence type="ECO:0000256" key="11">
    <source>
        <dbReference type="ARBA" id="ARBA00011876"/>
    </source>
</evidence>
<comment type="function">
    <text evidence="70">Protease 2A: Cysteine protease that cleaves viral polyprotein and specific host proteins.</text>
</comment>
<feature type="domain" description="Peptidase C3" evidence="73">
    <location>
        <begin position="1566"/>
        <end position="1744"/>
    </location>
</feature>
<keyword evidence="38" id="KW-0068">Autocatalytic cleavage</keyword>
<keyword evidence="52 70" id="KW-0472">Membrane</keyword>
<organism evidence="74 75">
    <name type="scientific">Poliovirus 1</name>
    <dbReference type="NCBI Taxonomy" id="12080"/>
    <lineage>
        <taxon>Viruses</taxon>
        <taxon>Riboviria</taxon>
        <taxon>Orthornavirae</taxon>
        <taxon>Pisuviricota</taxon>
        <taxon>Pisoniviricetes</taxon>
        <taxon>Picornavirales</taxon>
        <taxon>Picornaviridae</taxon>
        <taxon>Ensavirinae</taxon>
        <taxon>Enterovirus</taxon>
        <taxon>Enterovirus coxsackiepol</taxon>
        <taxon>Enterovirus C</taxon>
    </lineage>
</organism>
<evidence type="ECO:0000256" key="30">
    <source>
        <dbReference type="ARBA" id="ARBA00022737"/>
    </source>
</evidence>
<evidence type="ECO:0000256" key="68">
    <source>
        <dbReference type="ARBA" id="ARBA00054285"/>
    </source>
</evidence>
<comment type="similarity">
    <text evidence="5 70">Belongs to the picornaviruses polyprotein family.</text>
</comment>
<dbReference type="EC" id="3.4.22.28" evidence="70"/>
<evidence type="ECO:0000256" key="32">
    <source>
        <dbReference type="ARBA" id="ARBA00022771"/>
    </source>
</evidence>
<evidence type="ECO:0000256" key="21">
    <source>
        <dbReference type="ARBA" id="ARBA00022581"/>
    </source>
</evidence>
<dbReference type="Gene3D" id="6.10.20.20">
    <property type="entry name" value="Poliovirus 3A protein-like"/>
    <property type="match status" value="1"/>
</dbReference>
<evidence type="ECO:0000256" key="58">
    <source>
        <dbReference type="ARBA" id="ARBA00023288"/>
    </source>
</evidence>
<evidence type="ECO:0000256" key="66">
    <source>
        <dbReference type="ARBA" id="ARBA00047631"/>
    </source>
</evidence>
<dbReference type="Gene3D" id="3.30.70.270">
    <property type="match status" value="1"/>
</dbReference>
<comment type="subunit">
    <text evidence="10">Interacts with protein 3CD.</text>
</comment>
<dbReference type="Gene3D" id="2.60.120.20">
    <property type="match status" value="3"/>
</dbReference>
<dbReference type="FunFam" id="3.30.70.270:FF:000008">
    <property type="entry name" value="Genome polyprotein"/>
    <property type="match status" value="1"/>
</dbReference>
<evidence type="ECO:0000256" key="20">
    <source>
        <dbReference type="ARBA" id="ARBA00022562"/>
    </source>
</evidence>
<keyword evidence="13 70" id="KW-1113">Inhibition of host RLR pathway by virus</keyword>
<dbReference type="FunFam" id="2.60.120.20:FF:000002">
    <property type="entry name" value="Genome polyprotein"/>
    <property type="match status" value="1"/>
</dbReference>
<evidence type="ECO:0000256" key="64">
    <source>
        <dbReference type="ARBA" id="ARBA00046709"/>
    </source>
</evidence>
<dbReference type="InterPro" id="IPR002527">
    <property type="entry name" value="Pico_P2B"/>
</dbReference>
<evidence type="ECO:0000256" key="52">
    <source>
        <dbReference type="ARBA" id="ARBA00023136"/>
    </source>
</evidence>